<accession>A0A8D8BHY6</accession>
<organism evidence="1">
    <name type="scientific">Culex pipiens</name>
    <name type="common">House mosquito</name>
    <dbReference type="NCBI Taxonomy" id="7175"/>
    <lineage>
        <taxon>Eukaryota</taxon>
        <taxon>Metazoa</taxon>
        <taxon>Ecdysozoa</taxon>
        <taxon>Arthropoda</taxon>
        <taxon>Hexapoda</taxon>
        <taxon>Insecta</taxon>
        <taxon>Pterygota</taxon>
        <taxon>Neoptera</taxon>
        <taxon>Endopterygota</taxon>
        <taxon>Diptera</taxon>
        <taxon>Nematocera</taxon>
        <taxon>Culicoidea</taxon>
        <taxon>Culicidae</taxon>
        <taxon>Culicinae</taxon>
        <taxon>Culicini</taxon>
        <taxon>Culex</taxon>
        <taxon>Culex</taxon>
    </lineage>
</organism>
<sequence length="179" mass="20337">MHQRHPGVQQTARTSVEYHPNNSVLVADREWCVLRQGRWLLEVARKVQGRHGTYREHGHQAAIANGSADVCSRQARLLRAGAGQRQYQPDGQQRGRAVHRYVRARSERELVRWPVAHDYGDQVVLRHHDQGQRRQLEPGDWRCSVGIDGHHAAAVPRRTSASAEDSWLDGARTLPGLYP</sequence>
<evidence type="ECO:0000313" key="1">
    <source>
        <dbReference type="EMBL" id="CAG6476199.1"/>
    </source>
</evidence>
<dbReference type="EMBL" id="HBUE01078014">
    <property type="protein sequence ID" value="CAG6476199.1"/>
    <property type="molecule type" value="Transcribed_RNA"/>
</dbReference>
<reference evidence="1" key="1">
    <citation type="submission" date="2021-05" db="EMBL/GenBank/DDBJ databases">
        <authorList>
            <person name="Alioto T."/>
            <person name="Alioto T."/>
            <person name="Gomez Garrido J."/>
        </authorList>
    </citation>
    <scope>NUCLEOTIDE SEQUENCE</scope>
</reference>
<protein>
    <submittedName>
        <fullName evidence="1">(northern house mosquito) hypothetical protein</fullName>
    </submittedName>
</protein>
<proteinExistence type="predicted"/>
<dbReference type="AlphaFoldDB" id="A0A8D8BHY6"/>
<name>A0A8D8BHY6_CULPI</name>